<proteinExistence type="inferred from homology"/>
<dbReference type="EMBL" id="JBHTCE010000001">
    <property type="protein sequence ID" value="MFC7389513.1"/>
    <property type="molecule type" value="Genomic_DNA"/>
</dbReference>
<dbReference type="PIRSF" id="PIRSF006806">
    <property type="entry name" value="FTHF_cligase"/>
    <property type="match status" value="1"/>
</dbReference>
<dbReference type="EC" id="6.3.3.2" evidence="4"/>
<keyword evidence="4" id="KW-0479">Metal-binding</keyword>
<dbReference type="Pfam" id="PF01812">
    <property type="entry name" value="5-FTHF_cyc-lig"/>
    <property type="match status" value="1"/>
</dbReference>
<protein>
    <recommendedName>
        <fullName evidence="4">5-formyltetrahydrofolate cyclo-ligase</fullName>
        <ecNumber evidence="4">6.3.3.2</ecNumber>
    </recommendedName>
</protein>
<keyword evidence="5" id="KW-0436">Ligase</keyword>
<dbReference type="PANTHER" id="PTHR23407:SF1">
    <property type="entry name" value="5-FORMYLTETRAHYDROFOLATE CYCLO-LIGASE"/>
    <property type="match status" value="1"/>
</dbReference>
<dbReference type="InterPro" id="IPR037171">
    <property type="entry name" value="NagB/RpiA_transferase-like"/>
</dbReference>
<keyword evidence="4" id="KW-0460">Magnesium</keyword>
<dbReference type="Proteomes" id="UP001596439">
    <property type="component" value="Unassembled WGS sequence"/>
</dbReference>
<dbReference type="InterPro" id="IPR002698">
    <property type="entry name" value="FTHF_cligase"/>
</dbReference>
<gene>
    <name evidence="5" type="ORF">ACFQO8_05105</name>
</gene>
<keyword evidence="3 4" id="KW-0067">ATP-binding</keyword>
<keyword evidence="2 4" id="KW-0547">Nucleotide-binding</keyword>
<sequence>MEEKAALRQTVHQSIKQINNRPHVDQSIHQRLFSTDIWKESQTIALTSSLPLEIDTSPIIHEAFEAGKTVCVPKVTGQGLTFHIIHSVNDLETGVMNILEPTTPPTTQAIDLCLVPGRVFDRSGYRIGWGGGYYDRFLRTYEGVTVSLAYSVQLVDQVPTEPHDLPVQWIVTEKEMIQCSPYLL</sequence>
<evidence type="ECO:0000256" key="2">
    <source>
        <dbReference type="ARBA" id="ARBA00022741"/>
    </source>
</evidence>
<dbReference type="SUPFAM" id="SSF100950">
    <property type="entry name" value="NagB/RpiA/CoA transferase-like"/>
    <property type="match status" value="1"/>
</dbReference>
<evidence type="ECO:0000313" key="5">
    <source>
        <dbReference type="EMBL" id="MFC7389513.1"/>
    </source>
</evidence>
<comment type="caution">
    <text evidence="5">The sequence shown here is derived from an EMBL/GenBank/DDBJ whole genome shotgun (WGS) entry which is preliminary data.</text>
</comment>
<evidence type="ECO:0000256" key="1">
    <source>
        <dbReference type="ARBA" id="ARBA00010638"/>
    </source>
</evidence>
<comment type="catalytic activity">
    <reaction evidence="4">
        <text>(6S)-5-formyl-5,6,7,8-tetrahydrofolate + ATP = (6R)-5,10-methenyltetrahydrofolate + ADP + phosphate</text>
        <dbReference type="Rhea" id="RHEA:10488"/>
        <dbReference type="ChEBI" id="CHEBI:30616"/>
        <dbReference type="ChEBI" id="CHEBI:43474"/>
        <dbReference type="ChEBI" id="CHEBI:57455"/>
        <dbReference type="ChEBI" id="CHEBI:57457"/>
        <dbReference type="ChEBI" id="CHEBI:456216"/>
        <dbReference type="EC" id="6.3.3.2"/>
    </reaction>
</comment>
<dbReference type="Gene3D" id="3.40.50.10420">
    <property type="entry name" value="NagB/RpiA/CoA transferase-like"/>
    <property type="match status" value="1"/>
</dbReference>
<name>A0ABW2PPP5_9BACL</name>
<evidence type="ECO:0000256" key="3">
    <source>
        <dbReference type="ARBA" id="ARBA00022840"/>
    </source>
</evidence>
<keyword evidence="6" id="KW-1185">Reference proteome</keyword>
<organism evidence="5 6">
    <name type="scientific">Exiguobacterium aestuarii</name>
    <dbReference type="NCBI Taxonomy" id="273527"/>
    <lineage>
        <taxon>Bacteria</taxon>
        <taxon>Bacillati</taxon>
        <taxon>Bacillota</taxon>
        <taxon>Bacilli</taxon>
        <taxon>Bacillales</taxon>
        <taxon>Bacillales Family XII. Incertae Sedis</taxon>
        <taxon>Exiguobacterium</taxon>
    </lineage>
</organism>
<dbReference type="GO" id="GO:0030272">
    <property type="term" value="F:5-formyltetrahydrofolate cyclo-ligase activity"/>
    <property type="evidence" value="ECO:0007669"/>
    <property type="project" value="UniProtKB-EC"/>
</dbReference>
<reference evidence="6" key="1">
    <citation type="journal article" date="2019" name="Int. J. Syst. Evol. Microbiol.">
        <title>The Global Catalogue of Microorganisms (GCM) 10K type strain sequencing project: providing services to taxonomists for standard genome sequencing and annotation.</title>
        <authorList>
            <consortium name="The Broad Institute Genomics Platform"/>
            <consortium name="The Broad Institute Genome Sequencing Center for Infectious Disease"/>
            <person name="Wu L."/>
            <person name="Ma J."/>
        </authorList>
    </citation>
    <scope>NUCLEOTIDE SEQUENCE [LARGE SCALE GENOMIC DNA]</scope>
    <source>
        <strain evidence="6">CCUG 55590</strain>
    </source>
</reference>
<evidence type="ECO:0000256" key="4">
    <source>
        <dbReference type="RuleBase" id="RU361279"/>
    </source>
</evidence>
<dbReference type="PANTHER" id="PTHR23407">
    <property type="entry name" value="ATPASE INHIBITOR/5-FORMYLTETRAHYDROFOLATE CYCLO-LIGASE"/>
    <property type="match status" value="1"/>
</dbReference>
<dbReference type="RefSeq" id="WP_214787466.1">
    <property type="nucleotide sequence ID" value="NZ_JANIEL010000022.1"/>
</dbReference>
<accession>A0ABW2PPP5</accession>
<dbReference type="InterPro" id="IPR024185">
    <property type="entry name" value="FTHF_cligase-like_sf"/>
</dbReference>
<comment type="cofactor">
    <cofactor evidence="4">
        <name>Mg(2+)</name>
        <dbReference type="ChEBI" id="CHEBI:18420"/>
    </cofactor>
</comment>
<comment type="similarity">
    <text evidence="1 4">Belongs to the 5-formyltetrahydrofolate cyclo-ligase family.</text>
</comment>
<evidence type="ECO:0000313" key="6">
    <source>
        <dbReference type="Proteomes" id="UP001596439"/>
    </source>
</evidence>
<dbReference type="NCBIfam" id="TIGR02727">
    <property type="entry name" value="MTHFS_bact"/>
    <property type="match status" value="1"/>
</dbReference>